<organism evidence="1">
    <name type="scientific">marine metagenome</name>
    <dbReference type="NCBI Taxonomy" id="408172"/>
    <lineage>
        <taxon>unclassified sequences</taxon>
        <taxon>metagenomes</taxon>
        <taxon>ecological metagenomes</taxon>
    </lineage>
</organism>
<dbReference type="EMBL" id="UINC01140929">
    <property type="protein sequence ID" value="SVD28360.1"/>
    <property type="molecule type" value="Genomic_DNA"/>
</dbReference>
<sequence length="26" mass="3306">MTLYLRSPVETNFFAYYKGWDWVRVY</sequence>
<dbReference type="AlphaFoldDB" id="A0A382U258"/>
<name>A0A382U258_9ZZZZ</name>
<accession>A0A382U258</accession>
<proteinExistence type="predicted"/>
<gene>
    <name evidence="1" type="ORF">METZ01_LOCUS381214</name>
</gene>
<protein>
    <submittedName>
        <fullName evidence="1">Uncharacterized protein</fullName>
    </submittedName>
</protein>
<evidence type="ECO:0000313" key="1">
    <source>
        <dbReference type="EMBL" id="SVD28360.1"/>
    </source>
</evidence>
<feature type="non-terminal residue" evidence="1">
    <location>
        <position position="26"/>
    </location>
</feature>
<reference evidence="1" key="1">
    <citation type="submission" date="2018-05" db="EMBL/GenBank/DDBJ databases">
        <authorList>
            <person name="Lanie J.A."/>
            <person name="Ng W.-L."/>
            <person name="Kazmierczak K.M."/>
            <person name="Andrzejewski T.M."/>
            <person name="Davidsen T.M."/>
            <person name="Wayne K.J."/>
            <person name="Tettelin H."/>
            <person name="Glass J.I."/>
            <person name="Rusch D."/>
            <person name="Podicherti R."/>
            <person name="Tsui H.-C.T."/>
            <person name="Winkler M.E."/>
        </authorList>
    </citation>
    <scope>NUCLEOTIDE SEQUENCE</scope>
</reference>